<gene>
    <name evidence="3" type="ORF">HNR61_008344</name>
</gene>
<evidence type="ECO:0000259" key="2">
    <source>
        <dbReference type="Pfam" id="PF13360"/>
    </source>
</evidence>
<organism evidence="3 4">
    <name type="scientific">Actinomadura namibiensis</name>
    <dbReference type="NCBI Taxonomy" id="182080"/>
    <lineage>
        <taxon>Bacteria</taxon>
        <taxon>Bacillati</taxon>
        <taxon>Actinomycetota</taxon>
        <taxon>Actinomycetes</taxon>
        <taxon>Streptosporangiales</taxon>
        <taxon>Thermomonosporaceae</taxon>
        <taxon>Actinomadura</taxon>
    </lineage>
</organism>
<dbReference type="PANTHER" id="PTHR34512:SF30">
    <property type="entry name" value="OUTER MEMBRANE PROTEIN ASSEMBLY FACTOR BAMB"/>
    <property type="match status" value="1"/>
</dbReference>
<dbReference type="InterPro" id="IPR015943">
    <property type="entry name" value="WD40/YVTN_repeat-like_dom_sf"/>
</dbReference>
<evidence type="ECO:0000313" key="3">
    <source>
        <dbReference type="EMBL" id="MBA8956655.1"/>
    </source>
</evidence>
<dbReference type="SUPFAM" id="SSF50998">
    <property type="entry name" value="Quinoprotein alcohol dehydrogenase-like"/>
    <property type="match status" value="1"/>
</dbReference>
<dbReference type="Gene3D" id="2.130.10.10">
    <property type="entry name" value="YVTN repeat-like/Quinoprotein amine dehydrogenase"/>
    <property type="match status" value="1"/>
</dbReference>
<dbReference type="InterPro" id="IPR002372">
    <property type="entry name" value="PQQ_rpt_dom"/>
</dbReference>
<keyword evidence="4" id="KW-1185">Reference proteome</keyword>
<dbReference type="InterPro" id="IPR011047">
    <property type="entry name" value="Quinoprotein_ADH-like_sf"/>
</dbReference>
<reference evidence="3 4" key="1">
    <citation type="submission" date="2020-08" db="EMBL/GenBank/DDBJ databases">
        <title>Genomic Encyclopedia of Type Strains, Phase IV (KMG-IV): sequencing the most valuable type-strain genomes for metagenomic binning, comparative biology and taxonomic classification.</title>
        <authorList>
            <person name="Goeker M."/>
        </authorList>
    </citation>
    <scope>NUCLEOTIDE SEQUENCE [LARGE SCALE GENOMIC DNA]</scope>
    <source>
        <strain evidence="3 4">DSM 44197</strain>
    </source>
</reference>
<feature type="chain" id="PRO_5039657516" description="Pyrrolo-quinoline quinone repeat domain-containing protein" evidence="1">
    <location>
        <begin position="25"/>
        <end position="551"/>
    </location>
</feature>
<dbReference type="Proteomes" id="UP000572680">
    <property type="component" value="Unassembled WGS sequence"/>
</dbReference>
<dbReference type="InterPro" id="IPR018391">
    <property type="entry name" value="PQQ_b-propeller_rpt"/>
</dbReference>
<name>A0A7W3LYQ4_ACTNM</name>
<dbReference type="Pfam" id="PF13360">
    <property type="entry name" value="PQQ_2"/>
    <property type="match status" value="1"/>
</dbReference>
<keyword evidence="1" id="KW-0732">Signal</keyword>
<dbReference type="AlphaFoldDB" id="A0A7W3LYQ4"/>
<sequence length="551" mass="58131">MPRRRSIAAIAVVTAAALVLPSCSAVSRRPRTVSADHVTTSLPLSAPVDRGPAPGGLRLVGSVDTPVEGSTPIGAGHSVVDGQLFVATPRGLVAHDAGTGSERWHYREPGRALAAYAVTGGVALVMTGVPRTGVTVPDRWTALDATTGGLLWARAVRGVPLPLAFDSPRAGMGGVVPVALDGRVRGVDARTGRVRWTSGPVGTPDCRSTYAAGDDVLTLVTAVCRKSVRFLAIDPVTGRERWRRAIPSNANTLLSSPVRRGLTLLGVGDERLLVTADGRELLRAGRSRFCEDRCEMAVGDGHAVLADFRHLHTVDLRTGERRTRPTNSPYYALTVAGGEFYGLRRTLAAPLLPAALDVIDPRDGAVTATPMPFTMGPGSLTDSQVEAVWVTGGRVLVTEFYRDGEAGEKGLMTSAVAAVPPGRGPPELGGVPPGAWPDACGLAPGHRRAGPGLDVRLGGETLRRVRCSVRTAADPLPIQVTVLWVARSAGEADDFLPEGEQAPAVGDEVVETDEPDRRVVMRSGRYLVAFDARLPRSAPLARAIHDRLRDH</sequence>
<comment type="caution">
    <text evidence="3">The sequence shown here is derived from an EMBL/GenBank/DDBJ whole genome shotgun (WGS) entry which is preliminary data.</text>
</comment>
<dbReference type="RefSeq" id="WP_182848553.1">
    <property type="nucleotide sequence ID" value="NZ_BAAALP010000065.1"/>
</dbReference>
<protein>
    <recommendedName>
        <fullName evidence="2">Pyrrolo-quinoline quinone repeat domain-containing protein</fullName>
    </recommendedName>
</protein>
<proteinExistence type="predicted"/>
<dbReference type="PANTHER" id="PTHR34512">
    <property type="entry name" value="CELL SURFACE PROTEIN"/>
    <property type="match status" value="1"/>
</dbReference>
<feature type="signal peptide" evidence="1">
    <location>
        <begin position="1"/>
        <end position="24"/>
    </location>
</feature>
<accession>A0A7W3LYQ4</accession>
<dbReference type="SMART" id="SM00564">
    <property type="entry name" value="PQQ"/>
    <property type="match status" value="4"/>
</dbReference>
<dbReference type="EMBL" id="JACJIA010000017">
    <property type="protein sequence ID" value="MBA8956655.1"/>
    <property type="molecule type" value="Genomic_DNA"/>
</dbReference>
<evidence type="ECO:0000256" key="1">
    <source>
        <dbReference type="SAM" id="SignalP"/>
    </source>
</evidence>
<evidence type="ECO:0000313" key="4">
    <source>
        <dbReference type="Proteomes" id="UP000572680"/>
    </source>
</evidence>
<feature type="domain" description="Pyrrolo-quinoline quinone repeat" evidence="2">
    <location>
        <begin position="71"/>
        <end position="251"/>
    </location>
</feature>